<gene>
    <name evidence="3" type="ORF">R3P38DRAFT_2592966</name>
</gene>
<evidence type="ECO:0000313" key="4">
    <source>
        <dbReference type="Proteomes" id="UP001362999"/>
    </source>
</evidence>
<keyword evidence="1" id="KW-0233">DNA recombination</keyword>
<dbReference type="GO" id="GO:0003677">
    <property type="term" value="F:DNA binding"/>
    <property type="evidence" value="ECO:0007669"/>
    <property type="project" value="InterPro"/>
</dbReference>
<dbReference type="EMBL" id="JAWWNJ010000446">
    <property type="protein sequence ID" value="KAK6961872.1"/>
    <property type="molecule type" value="Genomic_DNA"/>
</dbReference>
<dbReference type="InterPro" id="IPR013762">
    <property type="entry name" value="Integrase-like_cat_sf"/>
</dbReference>
<feature type="compositionally biased region" description="Polar residues" evidence="2">
    <location>
        <begin position="26"/>
        <end position="37"/>
    </location>
</feature>
<dbReference type="GO" id="GO:0015074">
    <property type="term" value="P:DNA integration"/>
    <property type="evidence" value="ECO:0007669"/>
    <property type="project" value="InterPro"/>
</dbReference>
<feature type="compositionally biased region" description="Low complexity" evidence="2">
    <location>
        <begin position="524"/>
        <end position="538"/>
    </location>
</feature>
<evidence type="ECO:0000313" key="3">
    <source>
        <dbReference type="EMBL" id="KAK6961872.1"/>
    </source>
</evidence>
<protein>
    <recommendedName>
        <fullName evidence="5">Integrase</fullName>
    </recommendedName>
</protein>
<dbReference type="Gene3D" id="1.10.443.10">
    <property type="entry name" value="Intergrase catalytic core"/>
    <property type="match status" value="1"/>
</dbReference>
<organism evidence="3 4">
    <name type="scientific">Favolaschia claudopus</name>
    <dbReference type="NCBI Taxonomy" id="2862362"/>
    <lineage>
        <taxon>Eukaryota</taxon>
        <taxon>Fungi</taxon>
        <taxon>Dikarya</taxon>
        <taxon>Basidiomycota</taxon>
        <taxon>Agaricomycotina</taxon>
        <taxon>Agaricomycetes</taxon>
        <taxon>Agaricomycetidae</taxon>
        <taxon>Agaricales</taxon>
        <taxon>Marasmiineae</taxon>
        <taxon>Mycenaceae</taxon>
        <taxon>Favolaschia</taxon>
    </lineage>
</organism>
<feature type="region of interest" description="Disordered" evidence="2">
    <location>
        <begin position="1"/>
        <end position="46"/>
    </location>
</feature>
<feature type="region of interest" description="Disordered" evidence="2">
    <location>
        <begin position="493"/>
        <end position="541"/>
    </location>
</feature>
<dbReference type="SUPFAM" id="SSF56349">
    <property type="entry name" value="DNA breaking-rejoining enzymes"/>
    <property type="match status" value="1"/>
</dbReference>
<evidence type="ECO:0008006" key="5">
    <source>
        <dbReference type="Google" id="ProtNLM"/>
    </source>
</evidence>
<evidence type="ECO:0000256" key="2">
    <source>
        <dbReference type="SAM" id="MobiDB-lite"/>
    </source>
</evidence>
<feature type="compositionally biased region" description="Polar residues" evidence="2">
    <location>
        <begin position="1"/>
        <end position="10"/>
    </location>
</feature>
<dbReference type="AlphaFoldDB" id="A0AAV9YXW6"/>
<proteinExistence type="predicted"/>
<sequence length="662" mass="74484">MARTSKNTSAEGKKSGGRKKKDSEKQSVTGQTLAQNTRDARAKYTNAENTTKAYGGYLARGDEFLAAVVEERRQRREKDPDWVCEQGIDTDLLAKAFSKPPNQHSAIALEMFITQKCLVEGLGKSTADGIHGAYAKYWDNMDGDKYAGEYHWNDETNKVTGCPARAGIVKSLVKIIKIRDGEKGAAATRNHAEAMSVEDMTCLMNWSESVCPTAKLVEATKAGIAPTVLAERILLLKHGLMRGFASSGFTLWTRNFELCGLQMRDLTLNCVTPLPFNHPYFKVFLDGRKGWQHKQGYDGTRESNEYNIYGQPDLPALDMYQYLLVWLPFYELCLGRKLQPDDYIFPYIATNGTIHPKREMTLQMCQDLITEFTVGAGLKKTYTTHSFRRGGAQYRFMFAPLGKRWSLNIVRWWGGWAIGEHVDTLMKYLLDSLQSYETGHADALCPVQHEVDKSFMGEHLQVKPVTTQEFRATTAEIMAQLKAISLEATLSHHRRATPSPLSHPASPPVLLSAPTQPIPPSNTPPNASTSNTTSRPNSRIPISEQVEVLAGVAIPDLKKGDRAWLDAVRQWEYGDENQGLKALRDWPREWYSDGMRKVTGAKRSQRKLIFEEYERLGRNESEFIKAYPEAHKRISKLIEAIRESNKARGVTVGRRSKRGSAH</sequence>
<name>A0AAV9YXW6_9AGAR</name>
<comment type="caution">
    <text evidence="3">The sequence shown here is derived from an EMBL/GenBank/DDBJ whole genome shotgun (WGS) entry which is preliminary data.</text>
</comment>
<dbReference type="Proteomes" id="UP001362999">
    <property type="component" value="Unassembled WGS sequence"/>
</dbReference>
<dbReference type="InterPro" id="IPR011010">
    <property type="entry name" value="DNA_brk_join_enz"/>
</dbReference>
<accession>A0AAV9YXW6</accession>
<keyword evidence="4" id="KW-1185">Reference proteome</keyword>
<dbReference type="GO" id="GO:0006310">
    <property type="term" value="P:DNA recombination"/>
    <property type="evidence" value="ECO:0007669"/>
    <property type="project" value="UniProtKB-KW"/>
</dbReference>
<reference evidence="3 4" key="1">
    <citation type="journal article" date="2024" name="J Genomics">
        <title>Draft genome sequencing and assembly of Favolaschia claudopus CIRM-BRFM 2984 isolated from oak limbs.</title>
        <authorList>
            <person name="Navarro D."/>
            <person name="Drula E."/>
            <person name="Chaduli D."/>
            <person name="Cazenave R."/>
            <person name="Ahrendt S."/>
            <person name="Wang J."/>
            <person name="Lipzen A."/>
            <person name="Daum C."/>
            <person name="Barry K."/>
            <person name="Grigoriev I.V."/>
            <person name="Favel A."/>
            <person name="Rosso M.N."/>
            <person name="Martin F."/>
        </authorList>
    </citation>
    <scope>NUCLEOTIDE SEQUENCE [LARGE SCALE GENOMIC DNA]</scope>
    <source>
        <strain evidence="3 4">CIRM-BRFM 2984</strain>
    </source>
</reference>
<evidence type="ECO:0000256" key="1">
    <source>
        <dbReference type="ARBA" id="ARBA00023172"/>
    </source>
</evidence>